<name>Q1CY03_MYXXD</name>
<reference evidence="8 9" key="1">
    <citation type="journal article" date="2006" name="Proc. Natl. Acad. Sci. U.S.A.">
        <title>Evolution of sensory complexity recorded in a myxobacterial genome.</title>
        <authorList>
            <person name="Goldman B.S."/>
            <person name="Nierman W.C."/>
            <person name="Kaiser D."/>
            <person name="Slater S.C."/>
            <person name="Durkin A.S."/>
            <person name="Eisen J.A."/>
            <person name="Ronning C.M."/>
            <person name="Barbazuk W.B."/>
            <person name="Blanchard M."/>
            <person name="Field C."/>
            <person name="Halling C."/>
            <person name="Hinkle G."/>
            <person name="Iartchuk O."/>
            <person name="Kim H.S."/>
            <person name="Mackenzie C."/>
            <person name="Madupu R."/>
            <person name="Miller N."/>
            <person name="Shvartsbeyn A."/>
            <person name="Sullivan S.A."/>
            <person name="Vaudin M."/>
            <person name="Wiegand R."/>
            <person name="Kaplan H.B."/>
        </authorList>
    </citation>
    <scope>NUCLEOTIDE SEQUENCE [LARGE SCALE GENOMIC DNA]</scope>
    <source>
        <strain evidence="9">DK1622</strain>
    </source>
</reference>
<dbReference type="SMR" id="Q1CY03"/>
<evidence type="ECO:0000313" key="9">
    <source>
        <dbReference type="Proteomes" id="UP000002402"/>
    </source>
</evidence>
<dbReference type="PANTHER" id="PTHR42776:SF13">
    <property type="entry name" value="DIPEPTIDYL-PEPTIDASE 5"/>
    <property type="match status" value="1"/>
</dbReference>
<dbReference type="AlphaFoldDB" id="Q1CY03"/>
<dbReference type="MEROPS" id="S09.012"/>
<dbReference type="InterPro" id="IPR011042">
    <property type="entry name" value="6-blade_b-propeller_TolB-like"/>
</dbReference>
<dbReference type="FunFam" id="3.40.50.1820:FF:000028">
    <property type="entry name" value="S9 family peptidase"/>
    <property type="match status" value="1"/>
</dbReference>
<evidence type="ECO:0000256" key="1">
    <source>
        <dbReference type="ARBA" id="ARBA00010040"/>
    </source>
</evidence>
<accession>Q1CY03</accession>
<dbReference type="InterPro" id="IPR011659">
    <property type="entry name" value="WD40"/>
</dbReference>
<dbReference type="InterPro" id="IPR001375">
    <property type="entry name" value="Peptidase_S9_cat"/>
</dbReference>
<dbReference type="Gene3D" id="3.40.50.1820">
    <property type="entry name" value="alpha/beta hydrolase"/>
    <property type="match status" value="1"/>
</dbReference>
<dbReference type="SUPFAM" id="SSF53474">
    <property type="entry name" value="alpha/beta-Hydrolases"/>
    <property type="match status" value="1"/>
</dbReference>
<evidence type="ECO:0000259" key="7">
    <source>
        <dbReference type="Pfam" id="PF00326"/>
    </source>
</evidence>
<comment type="similarity">
    <text evidence="1">Belongs to the peptidase S9C family.</text>
</comment>
<keyword evidence="2" id="KW-0645">Protease</keyword>
<keyword evidence="9" id="KW-1185">Reference proteome</keyword>
<dbReference type="eggNOG" id="COG1506">
    <property type="taxonomic scope" value="Bacteria"/>
</dbReference>
<dbReference type="Pfam" id="PF07676">
    <property type="entry name" value="PD40"/>
    <property type="match status" value="3"/>
</dbReference>
<dbReference type="InterPro" id="IPR029058">
    <property type="entry name" value="AB_hydrolase_fold"/>
</dbReference>
<dbReference type="PANTHER" id="PTHR42776">
    <property type="entry name" value="SERINE PEPTIDASE S9 FAMILY MEMBER"/>
    <property type="match status" value="1"/>
</dbReference>
<dbReference type="EnsemblBacteria" id="ABF86179">
    <property type="protein sequence ID" value="ABF86179"/>
    <property type="gene ID" value="MXAN_6601"/>
</dbReference>
<evidence type="ECO:0000256" key="6">
    <source>
        <dbReference type="SAM" id="MobiDB-lite"/>
    </source>
</evidence>
<keyword evidence="3" id="KW-0732">Signal</keyword>
<dbReference type="eggNOG" id="COG0823">
    <property type="taxonomic scope" value="Bacteria"/>
</dbReference>
<gene>
    <name evidence="8" type="ordered locus">MXAN_6601</name>
</gene>
<evidence type="ECO:0000256" key="3">
    <source>
        <dbReference type="ARBA" id="ARBA00022729"/>
    </source>
</evidence>
<dbReference type="STRING" id="246197.MXAN_6601"/>
<evidence type="ECO:0000256" key="2">
    <source>
        <dbReference type="ARBA" id="ARBA00022670"/>
    </source>
</evidence>
<evidence type="ECO:0000256" key="4">
    <source>
        <dbReference type="ARBA" id="ARBA00022801"/>
    </source>
</evidence>
<sequence>MVDCAGDARRWYPGYAEVDSAGRSRQRPPPTTVPVTHPSGGVTAGRLNQETPLPLSLLAALALSATPAPARPQPFTHHDMISLRRLSSPRVSPDGKQVAYVLRTTDMEANRGRTDLWLVGVDGNAAPRQLTSHPDADSEPTWAPDGKSLFFLSSRGGSSQVWRLPVDGGEAVQVTKLPLDVGAFRVSPDGTRLAVALEVFPDCPTLECTPQREEERSKRKATGRTYDKLFARHWDTWKDGRRSHVFVVPVAGGAPVDVMKGMDADSPSKPFGGAEEFTFTPDNKSIVFAARDVGRSEAWSTDLDLFVAPIDGKAKPRKLTEKNRATDTSPVFSPDGKTLAYLAMSRPGFEADRYRVILRTWPGGQERVLTQDWDRSVGSLAWSADGKTLFASAGHVGQQPIFALDVATGKPTQLTKDGAADAPQPAAGGRIVYVYDDLDSPADLHVMNVDGSESRQLTHVNQDALARIRFGDFEQFSFPGWNNETVHAYVVKPVNFDPKKKYPLAFLIHGGPQGSFGNHFHYRWNPQVYAGRGYVAVMVDFHGSTGYGQAFTDSISDDWGGKPFEDLQKGVAAALKRYSFINPDKMCALGASYGGYMINWIAGNWPDGFKCLVNHDGILDERMGYFDTEELWFPEWEHKGTPWENPEGYSKHNPIEHVAKWKTPMMVIHGGQDFRVVETQGLGTFTALQRKGIPSKLLYFPEENHWVLRPANSVQWHDEVLGWLDQWTRK</sequence>
<dbReference type="GO" id="GO:0006508">
    <property type="term" value="P:proteolysis"/>
    <property type="evidence" value="ECO:0007669"/>
    <property type="project" value="UniProtKB-KW"/>
</dbReference>
<organism evidence="8 9">
    <name type="scientific">Myxococcus xanthus (strain DK1622)</name>
    <dbReference type="NCBI Taxonomy" id="246197"/>
    <lineage>
        <taxon>Bacteria</taxon>
        <taxon>Pseudomonadati</taxon>
        <taxon>Myxococcota</taxon>
        <taxon>Myxococcia</taxon>
        <taxon>Myxococcales</taxon>
        <taxon>Cystobacterineae</taxon>
        <taxon>Myxococcaceae</taxon>
        <taxon>Myxococcus</taxon>
    </lineage>
</organism>
<dbReference type="Proteomes" id="UP000002402">
    <property type="component" value="Chromosome"/>
</dbReference>
<dbReference type="EC" id="3.4.-.-" evidence="8"/>
<feature type="domain" description="Peptidase S9 prolyl oligopeptidase catalytic" evidence="7">
    <location>
        <begin position="521"/>
        <end position="728"/>
    </location>
</feature>
<dbReference type="EMBL" id="CP000113">
    <property type="protein sequence ID" value="ABF86179.1"/>
    <property type="molecule type" value="Genomic_DNA"/>
</dbReference>
<dbReference type="OrthoDB" id="262125at2"/>
<dbReference type="GO" id="GO:0004252">
    <property type="term" value="F:serine-type endopeptidase activity"/>
    <property type="evidence" value="ECO:0007669"/>
    <property type="project" value="TreeGrafter"/>
</dbReference>
<dbReference type="SUPFAM" id="SSF82171">
    <property type="entry name" value="DPP6 N-terminal domain-like"/>
    <property type="match status" value="1"/>
</dbReference>
<dbReference type="Gene3D" id="2.120.10.30">
    <property type="entry name" value="TolB, C-terminal domain"/>
    <property type="match status" value="2"/>
</dbReference>
<feature type="region of interest" description="Disordered" evidence="6">
    <location>
        <begin position="17"/>
        <end position="47"/>
    </location>
</feature>
<proteinExistence type="inferred from homology"/>
<keyword evidence="5" id="KW-0720">Serine protease</keyword>
<dbReference type="HOGENOM" id="CLU_008615_0_2_7"/>
<protein>
    <submittedName>
        <fullName evidence="8">Peptidase, S9C (Acylaminoacyl-peptidase) subfamily</fullName>
        <ecNumber evidence="8">3.4.-.-</ecNumber>
    </submittedName>
</protein>
<dbReference type="KEGG" id="mxa:MXAN_6601"/>
<keyword evidence="4 8" id="KW-0378">Hydrolase</keyword>
<evidence type="ECO:0000313" key="8">
    <source>
        <dbReference type="EMBL" id="ABF86179.1"/>
    </source>
</evidence>
<evidence type="ECO:0000256" key="5">
    <source>
        <dbReference type="ARBA" id="ARBA00022825"/>
    </source>
</evidence>
<dbReference type="Pfam" id="PF00326">
    <property type="entry name" value="Peptidase_S9"/>
    <property type="match status" value="1"/>
</dbReference>